<dbReference type="Proteomes" id="UP001500902">
    <property type="component" value="Unassembled WGS sequence"/>
</dbReference>
<evidence type="ECO:0000313" key="1">
    <source>
        <dbReference type="EMBL" id="GAA3661087.1"/>
    </source>
</evidence>
<gene>
    <name evidence="1" type="ORF">GCM10022224_025660</name>
</gene>
<dbReference type="EMBL" id="BAAAZP010000047">
    <property type="protein sequence ID" value="GAA3661087.1"/>
    <property type="molecule type" value="Genomic_DNA"/>
</dbReference>
<comment type="caution">
    <text evidence="1">The sequence shown here is derived from an EMBL/GenBank/DDBJ whole genome shotgun (WGS) entry which is preliminary data.</text>
</comment>
<organism evidence="1 2">
    <name type="scientific">Nonomuraea antimicrobica</name>
    <dbReference type="NCBI Taxonomy" id="561173"/>
    <lineage>
        <taxon>Bacteria</taxon>
        <taxon>Bacillati</taxon>
        <taxon>Actinomycetota</taxon>
        <taxon>Actinomycetes</taxon>
        <taxon>Streptosporangiales</taxon>
        <taxon>Streptosporangiaceae</taxon>
        <taxon>Nonomuraea</taxon>
    </lineage>
</organism>
<protein>
    <submittedName>
        <fullName evidence="1">Uncharacterized protein</fullName>
    </submittedName>
</protein>
<accession>A0ABP7BHT8</accession>
<name>A0ABP7BHT8_9ACTN</name>
<proteinExistence type="predicted"/>
<dbReference type="RefSeq" id="WP_344876438.1">
    <property type="nucleotide sequence ID" value="NZ_BAAAZP010000047.1"/>
</dbReference>
<sequence length="43" mass="4431">MAIWVWSTLLAGVDPAAGAERRIGNTGMAVLSGQADDGWGLDT</sequence>
<reference evidence="2" key="1">
    <citation type="journal article" date="2019" name="Int. J. Syst. Evol. Microbiol.">
        <title>The Global Catalogue of Microorganisms (GCM) 10K type strain sequencing project: providing services to taxonomists for standard genome sequencing and annotation.</title>
        <authorList>
            <consortium name="The Broad Institute Genomics Platform"/>
            <consortium name="The Broad Institute Genome Sequencing Center for Infectious Disease"/>
            <person name="Wu L."/>
            <person name="Ma J."/>
        </authorList>
    </citation>
    <scope>NUCLEOTIDE SEQUENCE [LARGE SCALE GENOMIC DNA]</scope>
    <source>
        <strain evidence="2">JCM 16904</strain>
    </source>
</reference>
<evidence type="ECO:0000313" key="2">
    <source>
        <dbReference type="Proteomes" id="UP001500902"/>
    </source>
</evidence>
<keyword evidence="2" id="KW-1185">Reference proteome</keyword>